<sequence>MWTWLLAKSTRVLDLARDQVHDPRRVVLQPARVDMHPSPGYAAPARGFPDLGAHACKPVRMGPQPGVQASPYHPGLGRPSARCLKPGVAARHGLQTQPHGSPTPRGVYRTQLYYAPLNKFAILHCGICRPRGVGLQPGAGVCNLTMPHQTVQSTMKSLIVYSNSLYGTKYYNPQ</sequence>
<name>A0A2K1Y337_POPTR</name>
<dbReference type="Proteomes" id="UP000006729">
    <property type="component" value="Chromosome 13"/>
</dbReference>
<dbReference type="EMBL" id="CM009302">
    <property type="protein sequence ID" value="PNT07448.1"/>
    <property type="molecule type" value="Genomic_DNA"/>
</dbReference>
<accession>A0A2K1Y337</accession>
<evidence type="ECO:0000313" key="2">
    <source>
        <dbReference type="Proteomes" id="UP000006729"/>
    </source>
</evidence>
<reference evidence="1 2" key="1">
    <citation type="journal article" date="2006" name="Science">
        <title>The genome of black cottonwood, Populus trichocarpa (Torr. &amp; Gray).</title>
        <authorList>
            <person name="Tuskan G.A."/>
            <person name="Difazio S."/>
            <person name="Jansson S."/>
            <person name="Bohlmann J."/>
            <person name="Grigoriev I."/>
            <person name="Hellsten U."/>
            <person name="Putnam N."/>
            <person name="Ralph S."/>
            <person name="Rombauts S."/>
            <person name="Salamov A."/>
            <person name="Schein J."/>
            <person name="Sterck L."/>
            <person name="Aerts A."/>
            <person name="Bhalerao R.R."/>
            <person name="Bhalerao R.P."/>
            <person name="Blaudez D."/>
            <person name="Boerjan W."/>
            <person name="Brun A."/>
            <person name="Brunner A."/>
            <person name="Busov V."/>
            <person name="Campbell M."/>
            <person name="Carlson J."/>
            <person name="Chalot M."/>
            <person name="Chapman J."/>
            <person name="Chen G.L."/>
            <person name="Cooper D."/>
            <person name="Coutinho P.M."/>
            <person name="Couturier J."/>
            <person name="Covert S."/>
            <person name="Cronk Q."/>
            <person name="Cunningham R."/>
            <person name="Davis J."/>
            <person name="Degroeve S."/>
            <person name="Dejardin A."/>
            <person name="Depamphilis C."/>
            <person name="Detter J."/>
            <person name="Dirks B."/>
            <person name="Dubchak I."/>
            <person name="Duplessis S."/>
            <person name="Ehlting J."/>
            <person name="Ellis B."/>
            <person name="Gendler K."/>
            <person name="Goodstein D."/>
            <person name="Gribskov M."/>
            <person name="Grimwood J."/>
            <person name="Groover A."/>
            <person name="Gunter L."/>
            <person name="Hamberger B."/>
            <person name="Heinze B."/>
            <person name="Helariutta Y."/>
            <person name="Henrissat B."/>
            <person name="Holligan D."/>
            <person name="Holt R."/>
            <person name="Huang W."/>
            <person name="Islam-Faridi N."/>
            <person name="Jones S."/>
            <person name="Jones-Rhoades M."/>
            <person name="Jorgensen R."/>
            <person name="Joshi C."/>
            <person name="Kangasjarvi J."/>
            <person name="Karlsson J."/>
            <person name="Kelleher C."/>
            <person name="Kirkpatrick R."/>
            <person name="Kirst M."/>
            <person name="Kohler A."/>
            <person name="Kalluri U."/>
            <person name="Larimer F."/>
            <person name="Leebens-Mack J."/>
            <person name="Leple J.C."/>
            <person name="Locascio P."/>
            <person name="Lou Y."/>
            <person name="Lucas S."/>
            <person name="Martin F."/>
            <person name="Montanini B."/>
            <person name="Napoli C."/>
            <person name="Nelson D.R."/>
            <person name="Nelson C."/>
            <person name="Nieminen K."/>
            <person name="Nilsson O."/>
            <person name="Pereda V."/>
            <person name="Peter G."/>
            <person name="Philippe R."/>
            <person name="Pilate G."/>
            <person name="Poliakov A."/>
            <person name="Razumovskaya J."/>
            <person name="Richardson P."/>
            <person name="Rinaldi C."/>
            <person name="Ritland K."/>
            <person name="Rouze P."/>
            <person name="Ryaboy D."/>
            <person name="Schmutz J."/>
            <person name="Schrader J."/>
            <person name="Segerman B."/>
            <person name="Shin H."/>
            <person name="Siddiqui A."/>
            <person name="Sterky F."/>
            <person name="Terry A."/>
            <person name="Tsai C.J."/>
            <person name="Uberbacher E."/>
            <person name="Unneberg P."/>
            <person name="Vahala J."/>
            <person name="Wall K."/>
            <person name="Wessler S."/>
            <person name="Yang G."/>
            <person name="Yin T."/>
            <person name="Douglas C."/>
            <person name="Marra M."/>
            <person name="Sandberg G."/>
            <person name="Van de Peer Y."/>
            <person name="Rokhsar D."/>
        </authorList>
    </citation>
    <scope>NUCLEOTIDE SEQUENCE [LARGE SCALE GENOMIC DNA]</scope>
    <source>
        <strain evidence="2">cv. Nisqually</strain>
    </source>
</reference>
<dbReference type="AlphaFoldDB" id="A0A2K1Y337"/>
<gene>
    <name evidence="1" type="ORF">POPTR_013G086200</name>
</gene>
<organism evidence="1 2">
    <name type="scientific">Populus trichocarpa</name>
    <name type="common">Western balsam poplar</name>
    <name type="synonym">Populus balsamifera subsp. trichocarpa</name>
    <dbReference type="NCBI Taxonomy" id="3694"/>
    <lineage>
        <taxon>Eukaryota</taxon>
        <taxon>Viridiplantae</taxon>
        <taxon>Streptophyta</taxon>
        <taxon>Embryophyta</taxon>
        <taxon>Tracheophyta</taxon>
        <taxon>Spermatophyta</taxon>
        <taxon>Magnoliopsida</taxon>
        <taxon>eudicotyledons</taxon>
        <taxon>Gunneridae</taxon>
        <taxon>Pentapetalae</taxon>
        <taxon>rosids</taxon>
        <taxon>fabids</taxon>
        <taxon>Malpighiales</taxon>
        <taxon>Salicaceae</taxon>
        <taxon>Saliceae</taxon>
        <taxon>Populus</taxon>
    </lineage>
</organism>
<protein>
    <submittedName>
        <fullName evidence="1">Uncharacterized protein</fullName>
    </submittedName>
</protein>
<keyword evidence="2" id="KW-1185">Reference proteome</keyword>
<proteinExistence type="predicted"/>
<dbReference type="InParanoid" id="A0A2K1Y337"/>
<evidence type="ECO:0000313" key="1">
    <source>
        <dbReference type="EMBL" id="PNT07448.1"/>
    </source>
</evidence>